<evidence type="ECO:0000256" key="6">
    <source>
        <dbReference type="ARBA" id="ARBA00023136"/>
    </source>
</evidence>
<dbReference type="GO" id="GO:0005886">
    <property type="term" value="C:plasma membrane"/>
    <property type="evidence" value="ECO:0007669"/>
    <property type="project" value="UniProtKB-SubCell"/>
</dbReference>
<evidence type="ECO:0000313" key="10">
    <source>
        <dbReference type="Proteomes" id="UP000297776"/>
    </source>
</evidence>
<dbReference type="EMBL" id="SORX01000009">
    <property type="protein sequence ID" value="TFD99606.1"/>
    <property type="molecule type" value="Genomic_DNA"/>
</dbReference>
<dbReference type="PANTHER" id="PTHR34582">
    <property type="entry name" value="UPF0702 TRANSMEMBRANE PROTEIN YCAP"/>
    <property type="match status" value="1"/>
</dbReference>
<gene>
    <name evidence="9" type="ORF">E2626_13910</name>
</gene>
<proteinExistence type="inferred from homology"/>
<keyword evidence="3" id="KW-1003">Cell membrane</keyword>
<feature type="domain" description="YetF C-terminal" evidence="8">
    <location>
        <begin position="82"/>
        <end position="213"/>
    </location>
</feature>
<dbReference type="PANTHER" id="PTHR34582:SF7">
    <property type="entry name" value="UPF0702 TRANSMEMBRANE PROTEIN YDFS"/>
    <property type="match status" value="1"/>
</dbReference>
<keyword evidence="5 7" id="KW-1133">Transmembrane helix</keyword>
<evidence type="ECO:0000256" key="7">
    <source>
        <dbReference type="SAM" id="Phobius"/>
    </source>
</evidence>
<feature type="transmembrane region" description="Helical" evidence="7">
    <location>
        <begin position="6"/>
        <end position="26"/>
    </location>
</feature>
<dbReference type="Gene3D" id="3.30.240.20">
    <property type="entry name" value="bsu07140 like domains"/>
    <property type="match status" value="2"/>
</dbReference>
<evidence type="ECO:0000256" key="1">
    <source>
        <dbReference type="ARBA" id="ARBA00004651"/>
    </source>
</evidence>
<protein>
    <submittedName>
        <fullName evidence="9">DUF421 domain-containing protein</fullName>
    </submittedName>
</protein>
<evidence type="ECO:0000256" key="3">
    <source>
        <dbReference type="ARBA" id="ARBA00022475"/>
    </source>
</evidence>
<comment type="caution">
    <text evidence="9">The sequence shown here is derived from an EMBL/GenBank/DDBJ whole genome shotgun (WGS) entry which is preliminary data.</text>
</comment>
<dbReference type="OrthoDB" id="9778331at2"/>
<comment type="subcellular location">
    <subcellularLocation>
        <location evidence="1">Cell membrane</location>
        <topology evidence="1">Multi-pass membrane protein</topology>
    </subcellularLocation>
</comment>
<evidence type="ECO:0000259" key="8">
    <source>
        <dbReference type="Pfam" id="PF04239"/>
    </source>
</evidence>
<evidence type="ECO:0000256" key="5">
    <source>
        <dbReference type="ARBA" id="ARBA00022989"/>
    </source>
</evidence>
<feature type="transmembrane region" description="Helical" evidence="7">
    <location>
        <begin position="59"/>
        <end position="79"/>
    </location>
</feature>
<sequence>MSDWLMVIIRGLLMVIVLFVCTKLLGKKQISQLSFFEYVTGITIGSIGAEVITGLDRKFLHGVLGILSFISIPLAVDYLSLKSKKLRDIVEGEGTVFIQQGKLIEGNLKKERYTTDELMELLRRKDIFSVSDVNFAILEPSGELNVMLKKSRMPVVQEDIKKISQEGKPAETIIMDGKPIEKALNSINRDVDWLREQLERRSVNITDVFLAQIEADGKLFLDLYDRSEDERELVSLLEKCRAEFLKMSKKSSEKEGLLFHKNAEILEECIRTVRQHE</sequence>
<dbReference type="InterPro" id="IPR023090">
    <property type="entry name" value="UPF0702_alpha/beta_dom_sf"/>
</dbReference>
<dbReference type="RefSeq" id="WP_134382394.1">
    <property type="nucleotide sequence ID" value="NZ_SORX01000009.1"/>
</dbReference>
<evidence type="ECO:0000313" key="9">
    <source>
        <dbReference type="EMBL" id="TFD99606.1"/>
    </source>
</evidence>
<keyword evidence="4 7" id="KW-0812">Transmembrane</keyword>
<evidence type="ECO:0000256" key="2">
    <source>
        <dbReference type="ARBA" id="ARBA00006448"/>
    </source>
</evidence>
<reference evidence="9 10" key="1">
    <citation type="submission" date="2019-03" db="EMBL/GenBank/DDBJ databases">
        <authorList>
            <person name="Yang Y."/>
        </authorList>
    </citation>
    <scope>NUCLEOTIDE SEQUENCE [LARGE SCALE GENOMIC DNA]</scope>
    <source>
        <strain evidence="9 10">ASL-1</strain>
    </source>
</reference>
<keyword evidence="6 7" id="KW-0472">Membrane</keyword>
<evidence type="ECO:0000256" key="4">
    <source>
        <dbReference type="ARBA" id="ARBA00022692"/>
    </source>
</evidence>
<name>A0A4Y8LGG6_9BACL</name>
<dbReference type="InterPro" id="IPR007353">
    <property type="entry name" value="DUF421"/>
</dbReference>
<organism evidence="9 10">
    <name type="scientific">Jeotgalibacillus salarius</name>
    <dbReference type="NCBI Taxonomy" id="546023"/>
    <lineage>
        <taxon>Bacteria</taxon>
        <taxon>Bacillati</taxon>
        <taxon>Bacillota</taxon>
        <taxon>Bacilli</taxon>
        <taxon>Bacillales</taxon>
        <taxon>Caryophanaceae</taxon>
        <taxon>Jeotgalibacillus</taxon>
    </lineage>
</organism>
<accession>A0A4Y8LGG6</accession>
<keyword evidence="10" id="KW-1185">Reference proteome</keyword>
<dbReference type="AlphaFoldDB" id="A0A4Y8LGG6"/>
<comment type="similarity">
    <text evidence="2">Belongs to the UPF0702 family.</text>
</comment>
<feature type="transmembrane region" description="Helical" evidence="7">
    <location>
        <begin position="33"/>
        <end position="53"/>
    </location>
</feature>
<dbReference type="Pfam" id="PF04239">
    <property type="entry name" value="DUF421"/>
    <property type="match status" value="1"/>
</dbReference>
<dbReference type="Proteomes" id="UP000297776">
    <property type="component" value="Unassembled WGS sequence"/>
</dbReference>